<name>A0A177U569_9BASI</name>
<gene>
    <name evidence="3" type="ORF">A4X03_0g3392</name>
    <name evidence="2" type="ORF">JKIAZH3_G9262</name>
</gene>
<sequence>MPSQHDPNERGSQTPTLLPPTISVETAEIIGTLTRDLTTRLETFVHNEMVDVAAKLAEMTTRLERVEEFSRPPCPPRPPLLRLQSSPRPETPPPRPPPGYMRVAPSPTLSASSGTTFPAPNKSGSFSLRRTPYRQRFRPPPLLVGLALLSGHGSRSCSQPPAVLQDRRTFDGDSRGLDRFIRRVADIVRSNPEKAWDFAVKFETFCTVT</sequence>
<reference evidence="2" key="3">
    <citation type="submission" date="2020-10" db="EMBL/GenBank/DDBJ databases">
        <authorList>
            <person name="Sedaghatjoo S."/>
        </authorList>
    </citation>
    <scope>NUCLEOTIDE SEQUENCE</scope>
    <source>
        <strain evidence="2">AZH3</strain>
    </source>
</reference>
<evidence type="ECO:0000313" key="4">
    <source>
        <dbReference type="Proteomes" id="UP000077671"/>
    </source>
</evidence>
<evidence type="ECO:0000313" key="3">
    <source>
        <dbReference type="EMBL" id="KAE8261281.1"/>
    </source>
</evidence>
<feature type="region of interest" description="Disordered" evidence="1">
    <location>
        <begin position="1"/>
        <end position="20"/>
    </location>
</feature>
<organism evidence="3 4">
    <name type="scientific">Tilletia caries</name>
    <name type="common">wheat bunt fungus</name>
    <dbReference type="NCBI Taxonomy" id="13290"/>
    <lineage>
        <taxon>Eukaryota</taxon>
        <taxon>Fungi</taxon>
        <taxon>Dikarya</taxon>
        <taxon>Basidiomycota</taxon>
        <taxon>Ustilaginomycotina</taxon>
        <taxon>Exobasidiomycetes</taxon>
        <taxon>Tilletiales</taxon>
        <taxon>Tilletiaceae</taxon>
        <taxon>Tilletia</taxon>
    </lineage>
</organism>
<protein>
    <submittedName>
        <fullName evidence="3">Uncharacterized protein</fullName>
    </submittedName>
</protein>
<accession>A0A177U569</accession>
<evidence type="ECO:0000256" key="1">
    <source>
        <dbReference type="SAM" id="MobiDB-lite"/>
    </source>
</evidence>
<reference evidence="3" key="1">
    <citation type="submission" date="2016-04" db="EMBL/GenBank/DDBJ databases">
        <authorList>
            <person name="Nguyen H.D."/>
            <person name="Kesanakurti P."/>
            <person name="Cullis J."/>
            <person name="Levesque C.A."/>
            <person name="Hambleton S."/>
        </authorList>
    </citation>
    <scope>NUCLEOTIDE SEQUENCE</scope>
    <source>
        <strain evidence="3">DAOMC 238032</strain>
    </source>
</reference>
<evidence type="ECO:0000313" key="2">
    <source>
        <dbReference type="EMBL" id="CAD6906398.1"/>
    </source>
</evidence>
<feature type="compositionally biased region" description="Polar residues" evidence="1">
    <location>
        <begin position="1"/>
        <end position="16"/>
    </location>
</feature>
<feature type="region of interest" description="Disordered" evidence="1">
    <location>
        <begin position="66"/>
        <end position="130"/>
    </location>
</feature>
<dbReference type="Proteomes" id="UP000077671">
    <property type="component" value="Unassembled WGS sequence"/>
</dbReference>
<dbReference type="EMBL" id="LWDD02000387">
    <property type="protein sequence ID" value="KAE8261281.1"/>
    <property type="molecule type" value="Genomic_DNA"/>
</dbReference>
<feature type="compositionally biased region" description="Pro residues" evidence="1">
    <location>
        <begin position="89"/>
        <end position="99"/>
    </location>
</feature>
<reference evidence="3" key="2">
    <citation type="journal article" date="2019" name="IMA Fungus">
        <title>Genome sequencing and comparison of five Tilletia species to identify candidate genes for the detection of regulated species infecting wheat.</title>
        <authorList>
            <person name="Nguyen H.D.T."/>
            <person name="Sultana T."/>
            <person name="Kesanakurti P."/>
            <person name="Hambleton S."/>
        </authorList>
    </citation>
    <scope>NUCLEOTIDE SEQUENCE</scope>
    <source>
        <strain evidence="3">DAOMC 238032</strain>
    </source>
</reference>
<dbReference type="Proteomes" id="UP000836402">
    <property type="component" value="Unassembled WGS sequence"/>
</dbReference>
<evidence type="ECO:0000313" key="5">
    <source>
        <dbReference type="Proteomes" id="UP000836402"/>
    </source>
</evidence>
<feature type="compositionally biased region" description="Polar residues" evidence="1">
    <location>
        <begin position="107"/>
        <end position="128"/>
    </location>
</feature>
<comment type="caution">
    <text evidence="3">The sequence shown here is derived from an EMBL/GenBank/DDBJ whole genome shotgun (WGS) entry which is preliminary data.</text>
</comment>
<dbReference type="AlphaFoldDB" id="A0A177U569"/>
<keyword evidence="5" id="KW-1185">Reference proteome</keyword>
<proteinExistence type="predicted"/>
<dbReference type="EMBL" id="CAJHJG010000839">
    <property type="protein sequence ID" value="CAD6906398.1"/>
    <property type="molecule type" value="Genomic_DNA"/>
</dbReference>